<dbReference type="InterPro" id="IPR035069">
    <property type="entry name" value="TTHA1013/TTHA0281-like"/>
</dbReference>
<evidence type="ECO:0000313" key="3">
    <source>
        <dbReference type="Proteomes" id="UP000323521"/>
    </source>
</evidence>
<dbReference type="InterPro" id="IPR031807">
    <property type="entry name" value="HicB-like"/>
</dbReference>
<evidence type="ECO:0000313" key="2">
    <source>
        <dbReference type="EMBL" id="ATW27218.1"/>
    </source>
</evidence>
<protein>
    <submittedName>
        <fullName evidence="2">HicB family protein</fullName>
    </submittedName>
</protein>
<dbReference type="SUPFAM" id="SSF143100">
    <property type="entry name" value="TTHA1013/TTHA0281-like"/>
    <property type="match status" value="1"/>
</dbReference>
<proteinExistence type="predicted"/>
<sequence length="139" mass="15542">MKKAYPVILTPCELGYVVSVPDLEINTQGTDIANAIEMARDAIGLWGICEEDMGRSIPEPSLQLPEHASNEIVTLVDIDFDAYRKANDNRTIRKNLTLPSWLNDQAEKAGINFSQTLQTALKKQLNIVNHPRSNLKKQP</sequence>
<dbReference type="Gene3D" id="3.30.160.250">
    <property type="match status" value="1"/>
</dbReference>
<name>A0A3G1KXK8_FORW1</name>
<gene>
    <name evidence="2" type="ORF">DCMF_22885</name>
</gene>
<dbReference type="EMBL" id="CP017634">
    <property type="protein sequence ID" value="ATW27218.1"/>
    <property type="molecule type" value="Genomic_DNA"/>
</dbReference>
<dbReference type="OrthoDB" id="5419659at2"/>
<accession>A0A3G1KXK8</accession>
<organism evidence="2 3">
    <name type="scientific">Formimonas warabiya</name>
    <dbReference type="NCBI Taxonomy" id="1761012"/>
    <lineage>
        <taxon>Bacteria</taxon>
        <taxon>Bacillati</taxon>
        <taxon>Bacillota</taxon>
        <taxon>Clostridia</taxon>
        <taxon>Eubacteriales</taxon>
        <taxon>Peptococcaceae</taxon>
        <taxon>Candidatus Formimonas</taxon>
    </lineage>
</organism>
<feature type="domain" description="HicB-like antitoxin of toxin-antitoxin system" evidence="1">
    <location>
        <begin position="5"/>
        <end position="105"/>
    </location>
</feature>
<keyword evidence="3" id="KW-1185">Reference proteome</keyword>
<dbReference type="AlphaFoldDB" id="A0A3G1KXK8"/>
<dbReference type="Proteomes" id="UP000323521">
    <property type="component" value="Chromosome"/>
</dbReference>
<reference evidence="2 3" key="1">
    <citation type="submission" date="2016-10" db="EMBL/GenBank/DDBJ databases">
        <title>Complete Genome Sequence of Peptococcaceae strain DCMF.</title>
        <authorList>
            <person name="Edwards R.J."/>
            <person name="Holland S.I."/>
            <person name="Deshpande N.P."/>
            <person name="Wong Y.K."/>
            <person name="Ertan H."/>
            <person name="Manefield M."/>
            <person name="Russell T.L."/>
            <person name="Lee M.J."/>
        </authorList>
    </citation>
    <scope>NUCLEOTIDE SEQUENCE [LARGE SCALE GENOMIC DNA]</scope>
    <source>
        <strain evidence="2 3">DCMF</strain>
    </source>
</reference>
<dbReference type="Pfam" id="PF15919">
    <property type="entry name" value="HicB_lk_antitox"/>
    <property type="match status" value="1"/>
</dbReference>
<dbReference type="KEGG" id="fwa:DCMF_22885"/>
<evidence type="ECO:0000259" key="1">
    <source>
        <dbReference type="Pfam" id="PF15919"/>
    </source>
</evidence>
<dbReference type="RefSeq" id="WP_148136568.1">
    <property type="nucleotide sequence ID" value="NZ_CP017634.1"/>
</dbReference>